<evidence type="ECO:0000256" key="3">
    <source>
        <dbReference type="ARBA" id="ARBA00022490"/>
    </source>
</evidence>
<accession>A0A386ZKC7</accession>
<keyword evidence="4" id="KW-0143">Chaperone</keyword>
<evidence type="ECO:0000313" key="6">
    <source>
        <dbReference type="Proteomes" id="UP000267164"/>
    </source>
</evidence>
<dbReference type="Proteomes" id="UP000267164">
    <property type="component" value="Chromosome"/>
</dbReference>
<evidence type="ECO:0000256" key="4">
    <source>
        <dbReference type="ARBA" id="ARBA00023186"/>
    </source>
</evidence>
<dbReference type="OrthoDB" id="4561431at2"/>
<dbReference type="EMBL" id="CP032568">
    <property type="protein sequence ID" value="AYF77055.1"/>
    <property type="molecule type" value="Genomic_DNA"/>
</dbReference>
<comment type="similarity">
    <text evidence="2">Belongs to the EspG family.</text>
</comment>
<dbReference type="Pfam" id="PF14011">
    <property type="entry name" value="ESX-1_EspG"/>
    <property type="match status" value="1"/>
</dbReference>
<gene>
    <name evidence="5" type="ORF">D7D52_28240</name>
</gene>
<organism evidence="5 6">
    <name type="scientific">Nocardia yunnanensis</name>
    <dbReference type="NCBI Taxonomy" id="2382165"/>
    <lineage>
        <taxon>Bacteria</taxon>
        <taxon>Bacillati</taxon>
        <taxon>Actinomycetota</taxon>
        <taxon>Actinomycetes</taxon>
        <taxon>Mycobacteriales</taxon>
        <taxon>Nocardiaceae</taxon>
        <taxon>Nocardia</taxon>
    </lineage>
</organism>
<evidence type="ECO:0000256" key="1">
    <source>
        <dbReference type="ARBA" id="ARBA00004496"/>
    </source>
</evidence>
<keyword evidence="6" id="KW-1185">Reference proteome</keyword>
<name>A0A386ZKC7_9NOCA</name>
<dbReference type="KEGG" id="nyu:D7D52_28240"/>
<evidence type="ECO:0000256" key="2">
    <source>
        <dbReference type="ARBA" id="ARBA00006411"/>
    </source>
</evidence>
<sequence length="263" mass="29193">MLRSWTFTDLEFLVLWQDLGEEHLPSPLWFTSRDPLWNAFQDSKTRARDGLRDRDPDFAEVLRVLHTPEVRVELRGWDGADWRLPEAGIRALGVRSGEAGYLVVQQPGETIGHAAGFTISECWAADLTAELVALMPDIPAGHGPDLVLAAAADVVATEYDYGLSPAHETLEGGIVDRTAEFLSAPVSRRGAIEVVQGRSRFGPRGITRHQLEWRDLVGDGRYLITADQPPVAVPADRRRVIEELETRIAEVGLAIADEWEVNQ</sequence>
<comment type="subcellular location">
    <subcellularLocation>
        <location evidence="1">Cytoplasm</location>
    </subcellularLocation>
</comment>
<dbReference type="InterPro" id="IPR025734">
    <property type="entry name" value="EspG"/>
</dbReference>
<proteinExistence type="inferred from homology"/>
<keyword evidence="3" id="KW-0963">Cytoplasm</keyword>
<evidence type="ECO:0000313" key="5">
    <source>
        <dbReference type="EMBL" id="AYF77055.1"/>
    </source>
</evidence>
<reference evidence="5 6" key="1">
    <citation type="submission" date="2018-09" db="EMBL/GenBank/DDBJ databases">
        <title>Nocardia yunnanensis sp. nov., an actinomycete isolated from a soil sample.</title>
        <authorList>
            <person name="Zhang J."/>
        </authorList>
    </citation>
    <scope>NUCLEOTIDE SEQUENCE [LARGE SCALE GENOMIC DNA]</scope>
    <source>
        <strain evidence="5 6">CFHS0054</strain>
    </source>
</reference>
<dbReference type="RefSeq" id="WP_120741181.1">
    <property type="nucleotide sequence ID" value="NZ_CP032568.1"/>
</dbReference>
<dbReference type="AlphaFoldDB" id="A0A386ZKC7"/>
<protein>
    <submittedName>
        <fullName evidence="5">ESX secretion-associated protein EspG</fullName>
    </submittedName>
</protein>